<dbReference type="GO" id="GO:0005975">
    <property type="term" value="P:carbohydrate metabolic process"/>
    <property type="evidence" value="ECO:0007669"/>
    <property type="project" value="InterPro"/>
</dbReference>
<evidence type="ECO:0000256" key="1">
    <source>
        <dbReference type="ARBA" id="ARBA00008558"/>
    </source>
</evidence>
<keyword evidence="2" id="KW-0413">Isomerase</keyword>
<dbReference type="Gene3D" id="1.50.10.10">
    <property type="match status" value="1"/>
</dbReference>
<dbReference type="PANTHER" id="PTHR15108">
    <property type="entry name" value="N-ACYLGLUCOSAMINE-2-EPIMERASE"/>
    <property type="match status" value="1"/>
</dbReference>
<reference evidence="3 4" key="1">
    <citation type="submission" date="2019-10" db="EMBL/GenBank/DDBJ databases">
        <title>Rudanella paleaurantiibacter sp. nov., isolated from sludge.</title>
        <authorList>
            <person name="Xu S.Q."/>
        </authorList>
    </citation>
    <scope>NUCLEOTIDE SEQUENCE [LARGE SCALE GENOMIC DNA]</scope>
    <source>
        <strain evidence="3 4">HX-22-17</strain>
    </source>
</reference>
<dbReference type="GO" id="GO:0016853">
    <property type="term" value="F:isomerase activity"/>
    <property type="evidence" value="ECO:0007669"/>
    <property type="project" value="UniProtKB-KW"/>
</dbReference>
<evidence type="ECO:0000313" key="3">
    <source>
        <dbReference type="EMBL" id="KAB7729334.1"/>
    </source>
</evidence>
<dbReference type="Pfam" id="PF07221">
    <property type="entry name" value="GlcNAc_2-epim"/>
    <property type="match status" value="1"/>
</dbReference>
<dbReference type="AlphaFoldDB" id="A0A7J5TXG1"/>
<dbReference type="Proteomes" id="UP000488299">
    <property type="component" value="Unassembled WGS sequence"/>
</dbReference>
<gene>
    <name evidence="3" type="ORF">F5984_17055</name>
</gene>
<accession>A0A7J5TXG1</accession>
<evidence type="ECO:0000313" key="4">
    <source>
        <dbReference type="Proteomes" id="UP000488299"/>
    </source>
</evidence>
<name>A0A7J5TXG1_9BACT</name>
<organism evidence="3 4">
    <name type="scientific">Rudanella paleaurantiibacter</name>
    <dbReference type="NCBI Taxonomy" id="2614655"/>
    <lineage>
        <taxon>Bacteria</taxon>
        <taxon>Pseudomonadati</taxon>
        <taxon>Bacteroidota</taxon>
        <taxon>Cytophagia</taxon>
        <taxon>Cytophagales</taxon>
        <taxon>Cytophagaceae</taxon>
        <taxon>Rudanella</taxon>
    </lineage>
</organism>
<comment type="similarity">
    <text evidence="1">Belongs to the N-acylglucosamine 2-epimerase family.</text>
</comment>
<protein>
    <submittedName>
        <fullName evidence="3">N-acyl-D-glucosamine 2-epimerase</fullName>
    </submittedName>
</protein>
<proteinExistence type="inferred from homology"/>
<dbReference type="InterPro" id="IPR010819">
    <property type="entry name" value="AGE/CE"/>
</dbReference>
<keyword evidence="4" id="KW-1185">Reference proteome</keyword>
<comment type="caution">
    <text evidence="3">The sequence shown here is derived from an EMBL/GenBank/DDBJ whole genome shotgun (WGS) entry which is preliminary data.</text>
</comment>
<dbReference type="SUPFAM" id="SSF48208">
    <property type="entry name" value="Six-hairpin glycosidases"/>
    <property type="match status" value="1"/>
</dbReference>
<sequence>MLDFRNLSAVYQDSLLGSLVPFWLRHSTDERCGGYFNNLTDDGQPIESDKSVEQQARHTWAYAGLYNALGGSNAWLEHAHRGASFLYQFGHDETLRCYATVDRRGRPVAPTTDVCTDAAVVSAYCQMHRATGNDEWAMLAKQTLASLLQRREQRRAALSRTIDGYRQLLHLSEPVAVMQALLEAKPLLNEEDWKDAVKALLDELLDEFLDKRQDILREWIQPEGAFLNTPEGRRLSPGLTFRAAATLHDLASETGNRKVALQVANWTIRLCEWAWDDAVGGLDLWVDIKTQPLPYPDWKQRWAPVHLDCLAALTKAYFYTRHPDAPKWLGRVHNYTIEHFPDTQHGGWHLALNRQGKPLFPAKSTLTCGAGDLIKPLLDAWHMTEQCAKMQPLGSFGRGMRVGGM</sequence>
<dbReference type="EMBL" id="WELI01000006">
    <property type="protein sequence ID" value="KAB7729334.1"/>
    <property type="molecule type" value="Genomic_DNA"/>
</dbReference>
<dbReference type="InterPro" id="IPR012341">
    <property type="entry name" value="6hp_glycosidase-like_sf"/>
</dbReference>
<evidence type="ECO:0000256" key="2">
    <source>
        <dbReference type="ARBA" id="ARBA00023235"/>
    </source>
</evidence>
<dbReference type="RefSeq" id="WP_152125413.1">
    <property type="nucleotide sequence ID" value="NZ_WELI01000006.1"/>
</dbReference>
<dbReference type="InterPro" id="IPR008928">
    <property type="entry name" value="6-hairpin_glycosidase_sf"/>
</dbReference>